<evidence type="ECO:0000256" key="4">
    <source>
        <dbReference type="SAM" id="MobiDB-lite"/>
    </source>
</evidence>
<name>A0A1M6Q0M5_9PROT</name>
<feature type="region of interest" description="Disordered" evidence="4">
    <location>
        <begin position="1"/>
        <end position="25"/>
    </location>
</feature>
<dbReference type="Pfam" id="PF04586">
    <property type="entry name" value="Peptidase_S78"/>
    <property type="match status" value="1"/>
</dbReference>
<keyword evidence="7" id="KW-1185">Reference proteome</keyword>
<dbReference type="STRING" id="198092.SAMN02745194_04265"/>
<dbReference type="GO" id="GO:0006508">
    <property type="term" value="P:proteolysis"/>
    <property type="evidence" value="ECO:0007669"/>
    <property type="project" value="UniProtKB-KW"/>
</dbReference>
<keyword evidence="3" id="KW-0378">Hydrolase</keyword>
<feature type="domain" description="Prohead serine protease" evidence="5">
    <location>
        <begin position="67"/>
        <end position="167"/>
    </location>
</feature>
<dbReference type="EMBL" id="FQZF01000033">
    <property type="protein sequence ID" value="SHK13722.1"/>
    <property type="molecule type" value="Genomic_DNA"/>
</dbReference>
<gene>
    <name evidence="6" type="ORF">SAMN02745194_04265</name>
</gene>
<proteinExistence type="predicted"/>
<accession>A0A1M6Q0M5</accession>
<keyword evidence="1" id="KW-1188">Viral release from host cell</keyword>
<evidence type="ECO:0000256" key="1">
    <source>
        <dbReference type="ARBA" id="ARBA00022612"/>
    </source>
</evidence>
<dbReference type="GO" id="GO:0008233">
    <property type="term" value="F:peptidase activity"/>
    <property type="evidence" value="ECO:0007669"/>
    <property type="project" value="UniProtKB-KW"/>
</dbReference>
<dbReference type="AlphaFoldDB" id="A0A1M6Q0M5"/>
<keyword evidence="2 6" id="KW-0645">Protease</keyword>
<evidence type="ECO:0000313" key="7">
    <source>
        <dbReference type="Proteomes" id="UP000184387"/>
    </source>
</evidence>
<dbReference type="NCBIfam" id="NF045541">
    <property type="entry name" value="scaf_prot_MCP2"/>
    <property type="match status" value="1"/>
</dbReference>
<evidence type="ECO:0000313" key="6">
    <source>
        <dbReference type="EMBL" id="SHK13722.1"/>
    </source>
</evidence>
<protein>
    <submittedName>
        <fullName evidence="6">Phage prohead protease, HK97 family</fullName>
    </submittedName>
</protein>
<dbReference type="Pfam" id="PF25209">
    <property type="entry name" value="Phage_capsid_4"/>
    <property type="match status" value="1"/>
</dbReference>
<evidence type="ECO:0000256" key="2">
    <source>
        <dbReference type="ARBA" id="ARBA00022670"/>
    </source>
</evidence>
<dbReference type="Proteomes" id="UP000184387">
    <property type="component" value="Unassembled WGS sequence"/>
</dbReference>
<sequence>MSETLTRAADPGMLTRRAPGPSLRPASINEAERTVLAVLSSGASVQRGGYIERLSLGPANLELPRSLPLLDNHNGASVQHVIGSVDQIRRETDAQGRHTIVGRLRLADDHAWGLVKDGHLSGVSVGYVVMTWADSTEGGQRVRTAGRLALREVSLVIAPADDGARIRSTPSQESRTMPPEIEALATEHEAPAAQPGEMQTRAAINAEIRSIARAANLGAEFADAQIDAGATVEQTRAAAFEHLTRSAQPIRTHVGVQHDAPELIHARQVEALAHRNAPDLCPLSDAARPYAGMTLAGMARDALARNGERGLGSMSDEAVLIRAQHTVSDFPALLDGAGEHILLASYTAAASPVRTTLARQRLARDFRAISLLRLDGPGTLQRVTESGEIKAVTAAEAKEGFALETFAGLFNLSRKALVNDDLGAFADWQRQMGKAAAETEAATIVGLLTANAGMGAKLGDGKTLFHADHGNLLTGDSLSVEALTAARTAMRRQRNPNNTPANVTPRFLLVAPEQETEAEQVVGALTATTTEAVNPFGGKLTVLVEPRLPAGAWMLFADPATSPVIQCGYLSSAPGPQLASRDGWDVLGRSFRVVLDFGCGVTDFRGAQRNPGDAI</sequence>
<reference evidence="6 7" key="1">
    <citation type="submission" date="2016-11" db="EMBL/GenBank/DDBJ databases">
        <authorList>
            <person name="Jaros S."/>
            <person name="Januszkiewicz K."/>
            <person name="Wedrychowicz H."/>
        </authorList>
    </citation>
    <scope>NUCLEOTIDE SEQUENCE [LARGE SCALE GENOMIC DNA]</scope>
    <source>
        <strain evidence="6 7">DSM 14916</strain>
    </source>
</reference>
<dbReference type="InterPro" id="IPR054613">
    <property type="entry name" value="Peptidase_S78_dom"/>
</dbReference>
<evidence type="ECO:0000256" key="3">
    <source>
        <dbReference type="ARBA" id="ARBA00022801"/>
    </source>
</evidence>
<organism evidence="6 7">
    <name type="scientific">Muricoccus roseus</name>
    <dbReference type="NCBI Taxonomy" id="198092"/>
    <lineage>
        <taxon>Bacteria</taxon>
        <taxon>Pseudomonadati</taxon>
        <taxon>Pseudomonadota</taxon>
        <taxon>Alphaproteobacteria</taxon>
        <taxon>Acetobacterales</taxon>
        <taxon>Roseomonadaceae</taxon>
        <taxon>Muricoccus</taxon>
    </lineage>
</organism>
<dbReference type="RefSeq" id="WP_073138517.1">
    <property type="nucleotide sequence ID" value="NZ_FQZF01000033.1"/>
</dbReference>
<evidence type="ECO:0000259" key="5">
    <source>
        <dbReference type="Pfam" id="PF04586"/>
    </source>
</evidence>